<evidence type="ECO:0000256" key="1">
    <source>
        <dbReference type="SAM" id="MobiDB-lite"/>
    </source>
</evidence>
<reference evidence="2 3" key="1">
    <citation type="journal article" date="2016" name="Nat. Commun.">
        <title>Thousands of microbial genomes shed light on interconnected biogeochemical processes in an aquifer system.</title>
        <authorList>
            <person name="Anantharaman K."/>
            <person name="Brown C.T."/>
            <person name="Hug L.A."/>
            <person name="Sharon I."/>
            <person name="Castelle C.J."/>
            <person name="Probst A.J."/>
            <person name="Thomas B.C."/>
            <person name="Singh A."/>
            <person name="Wilkins M.J."/>
            <person name="Karaoz U."/>
            <person name="Brodie E.L."/>
            <person name="Williams K.H."/>
            <person name="Hubbard S.S."/>
            <person name="Banfield J.F."/>
        </authorList>
    </citation>
    <scope>NUCLEOTIDE SEQUENCE [LARGE SCALE GENOMIC DNA]</scope>
</reference>
<name>A0A1F5YGM7_9BACT</name>
<accession>A0A1F5YGM7</accession>
<organism evidence="2 3">
    <name type="scientific">Candidatus Gottesmanbacteria bacterium RBG_13_37_7</name>
    <dbReference type="NCBI Taxonomy" id="1798369"/>
    <lineage>
        <taxon>Bacteria</taxon>
        <taxon>Candidatus Gottesmaniibacteriota</taxon>
    </lineage>
</organism>
<sequence length="184" mass="21489">MIKIFPPIYRNLFPKQNKTENREFKSDDTLKAEGKDEQTKNQAIKKEADRQTVNDLVKMSNRSIYSISTQFPWNIFPNTIDIEEDRVTFTFRQFLSSQSHSVDIKDISNVFIESSLISATLQVVSHTYIQNDIKIGHLNRKKAEKARRIIEGLRTFVEHNINTSNYGVLELIAKIEEFHTNKRL</sequence>
<comment type="caution">
    <text evidence="2">The sequence shown here is derived from an EMBL/GenBank/DDBJ whole genome shotgun (WGS) entry which is preliminary data.</text>
</comment>
<protein>
    <submittedName>
        <fullName evidence="2">Uncharacterized protein</fullName>
    </submittedName>
</protein>
<dbReference type="AlphaFoldDB" id="A0A1F5YGM7"/>
<feature type="region of interest" description="Disordered" evidence="1">
    <location>
        <begin position="20"/>
        <end position="42"/>
    </location>
</feature>
<dbReference type="EMBL" id="MFIY01000058">
    <property type="protein sequence ID" value="OGF99314.1"/>
    <property type="molecule type" value="Genomic_DNA"/>
</dbReference>
<evidence type="ECO:0000313" key="2">
    <source>
        <dbReference type="EMBL" id="OGF99314.1"/>
    </source>
</evidence>
<evidence type="ECO:0000313" key="3">
    <source>
        <dbReference type="Proteomes" id="UP000178230"/>
    </source>
</evidence>
<proteinExistence type="predicted"/>
<dbReference type="Proteomes" id="UP000178230">
    <property type="component" value="Unassembled WGS sequence"/>
</dbReference>
<gene>
    <name evidence="2" type="ORF">A2Y99_05195</name>
</gene>